<dbReference type="AlphaFoldDB" id="A0A927A0N2"/>
<evidence type="ECO:0000259" key="1">
    <source>
        <dbReference type="Pfam" id="PF18328"/>
    </source>
</evidence>
<protein>
    <submittedName>
        <fullName evidence="3">PfaD family polyunsaturated fatty acid/polyketide biosynthesis protein</fullName>
    </submittedName>
</protein>
<dbReference type="SUPFAM" id="SSF51395">
    <property type="entry name" value="FMN-linked oxidoreductases"/>
    <property type="match status" value="1"/>
</dbReference>
<dbReference type="RefSeq" id="WP_190558751.1">
    <property type="nucleotide sequence ID" value="NZ_JACJQU010000003.1"/>
</dbReference>
<dbReference type="Proteomes" id="UP000662185">
    <property type="component" value="Unassembled WGS sequence"/>
</dbReference>
<evidence type="ECO:0000313" key="3">
    <source>
        <dbReference type="EMBL" id="MBD2293391.1"/>
    </source>
</evidence>
<organism evidence="3 4">
    <name type="scientific">Anabaena sphaerica FACHB-251</name>
    <dbReference type="NCBI Taxonomy" id="2692883"/>
    <lineage>
        <taxon>Bacteria</taxon>
        <taxon>Bacillati</taxon>
        <taxon>Cyanobacteriota</taxon>
        <taxon>Cyanophyceae</taxon>
        <taxon>Nostocales</taxon>
        <taxon>Nostocaceae</taxon>
        <taxon>Anabaena</taxon>
    </lineage>
</organism>
<dbReference type="Gene3D" id="3.20.20.70">
    <property type="entry name" value="Aldolase class I"/>
    <property type="match status" value="1"/>
</dbReference>
<dbReference type="InterPro" id="IPR040981">
    <property type="entry name" value="PfaD_N"/>
</dbReference>
<dbReference type="CDD" id="cd04742">
    <property type="entry name" value="NPD_FabD"/>
    <property type="match status" value="1"/>
</dbReference>
<proteinExistence type="predicted"/>
<feature type="domain" description="Fatty acid synthase subunit PfaD N-terminal" evidence="1">
    <location>
        <begin position="27"/>
        <end position="88"/>
    </location>
</feature>
<dbReference type="InterPro" id="IPR014179">
    <property type="entry name" value="PfaD-like_TIM-barrel"/>
</dbReference>
<dbReference type="InterPro" id="IPR049489">
    <property type="entry name" value="FabD-like_helical_ins"/>
</dbReference>
<feature type="domain" description="[Acyl-carrier-protein] S-malonyltransferase-like inserted helical" evidence="2">
    <location>
        <begin position="405"/>
        <end position="484"/>
    </location>
</feature>
<keyword evidence="4" id="KW-1185">Reference proteome</keyword>
<reference evidence="4" key="1">
    <citation type="journal article" date="2020" name="ISME J.">
        <title>Comparative genomics reveals insights into cyanobacterial evolution and habitat adaptation.</title>
        <authorList>
            <person name="Chen M.Y."/>
            <person name="Teng W.K."/>
            <person name="Zhao L."/>
            <person name="Hu C.X."/>
            <person name="Zhou Y.K."/>
            <person name="Han B.P."/>
            <person name="Song L.R."/>
            <person name="Shu W.S."/>
        </authorList>
    </citation>
    <scope>NUCLEOTIDE SEQUENCE [LARGE SCALE GENOMIC DNA]</scope>
    <source>
        <strain evidence="4">FACHB-251</strain>
    </source>
</reference>
<dbReference type="Pfam" id="PF21607">
    <property type="entry name" value="FabD_helical_ins"/>
    <property type="match status" value="1"/>
</dbReference>
<gene>
    <name evidence="3" type="ORF">H6G06_07785</name>
</gene>
<evidence type="ECO:0000313" key="4">
    <source>
        <dbReference type="Proteomes" id="UP000662185"/>
    </source>
</evidence>
<dbReference type="Pfam" id="PF18328">
    <property type="entry name" value="PfaD_N"/>
    <property type="match status" value="1"/>
</dbReference>
<accession>A0A927A0N2</accession>
<dbReference type="NCBIfam" id="TIGR02814">
    <property type="entry name" value="pfaD_fam"/>
    <property type="match status" value="1"/>
</dbReference>
<dbReference type="PANTHER" id="PTHR32332:SF20">
    <property type="entry name" value="2-NITROPROPANE DIOXYGENASE-LIKE PROTEIN"/>
    <property type="match status" value="1"/>
</dbReference>
<evidence type="ECO:0000259" key="2">
    <source>
        <dbReference type="Pfam" id="PF21607"/>
    </source>
</evidence>
<dbReference type="PANTHER" id="PTHR32332">
    <property type="entry name" value="2-NITROPROPANE DIOXYGENASE"/>
    <property type="match status" value="1"/>
</dbReference>
<dbReference type="Pfam" id="PF03060">
    <property type="entry name" value="NMO"/>
    <property type="match status" value="1"/>
</dbReference>
<name>A0A927A0N2_9NOST</name>
<dbReference type="EMBL" id="JACJQU010000003">
    <property type="protein sequence ID" value="MBD2293391.1"/>
    <property type="molecule type" value="Genomic_DNA"/>
</dbReference>
<dbReference type="InterPro" id="IPR013785">
    <property type="entry name" value="Aldolase_TIM"/>
</dbReference>
<sequence>MFNTENSLNQDNHLQLSNLFINHHQTWQGNFNNVSFDAEKIKLKLRNLESPCYIVRNEGRIGITNEGSLSHASNGKTAQMEMLMAVPPLAIQQLGDASFLNFYGVKYAYMTGAMAQGIASEEMVIALGKERILSVFGAGGLSPSRVETAINKIQQALDQKPYAFNLLHSPSEPAIERRSIDLYLKYQVRIIEASAFLDLTDNIVYYRASGLSLNSANQIQIKNKVIAKVSRREVATKFLQPAPTKILQQLVEQGLISELQATLASKIPIADDITVEADSGGHTDNRPLICLLPSILELRDEIQNKYRYEKPVRIGVAGGISTPKSALAAFIMGAAYVVTGSINQSCIEAGTSQYTKALLAQAEMADVMMAPAADMFEMGVKLQVLKRGTLFPLRAQKLYELYKNYNSIEEIPPAEREKLEKQILKKSVQEVWQETVNYLSQRNPDKLTKAASNSKLKMALIFRWYLGLSSRWSNTGEKGREIDYQIWCGPAMGSFNDWVRGSYLSEPKNRQVVEVADNIMTGATFLYRIQNLKIQGLQIPDEYSQYLPVGL</sequence>
<comment type="caution">
    <text evidence="3">The sequence shown here is derived from an EMBL/GenBank/DDBJ whole genome shotgun (WGS) entry which is preliminary data.</text>
</comment>